<dbReference type="PRINTS" id="PR00149">
    <property type="entry name" value="FUMRATELYASE"/>
</dbReference>
<dbReference type="PROSITE" id="PS00163">
    <property type="entry name" value="FUMARATE_LYASES"/>
    <property type="match status" value="1"/>
</dbReference>
<comment type="similarity">
    <text evidence="3">Belongs to the lyase 1 family. Adenylosuccinate lyase subfamily.</text>
</comment>
<evidence type="ECO:0000313" key="6">
    <source>
        <dbReference type="EMBL" id="AEK35899.1"/>
    </source>
</evidence>
<comment type="catalytic activity">
    <reaction evidence="3">
        <text>N(6)-(1,2-dicarboxyethyl)-AMP = fumarate + AMP</text>
        <dbReference type="Rhea" id="RHEA:16853"/>
        <dbReference type="ChEBI" id="CHEBI:29806"/>
        <dbReference type="ChEBI" id="CHEBI:57567"/>
        <dbReference type="ChEBI" id="CHEBI:456215"/>
        <dbReference type="EC" id="4.3.2.2"/>
    </reaction>
</comment>
<sequence>MQRRAERTHGPSPREQHPVPWGVHNHDGSGLAVVCVLQKRDDRVQIRVTAGTVAAVAAPCGILERVADKKKISNVLADRYASPELTRIWSPEDKILAERRLWIAVMKAQKEMGVDIADGAVEDYERVIETIDLASIAEREKVTRHDVKARIEEFNALAGHEDIHKGMTSRDLTENVEQLQIRRSLEIARDKAVAVLARIATRAGEYKTLVMAGRSHNVAAQATTLGKRFASAADELMLGIERVEDLLSRYPLRGIKGPMGTSQDMLDLLGGDVDKLAEFEKKIAEELGFSRIFDSVGQVYPRSLDFDALSALVETGAAMSSLSMTIRLMAGNETVTEGFKEGQVGSSAMPHKMNARSCERVGGMQIILRGYMTMASDLAGSQWNEGDVFCSVVRRVALPDAFFAFDGQCETFLTVLDEFGAFPAMIDRELERYLPFLATTRILMAAVRAGVGRETAHEVIKENAVAVALNMRENGGGQDLVARLAADERLPLDADALTAALADRHAFIGAAEDQTDRVLARVAAVVAKYPDAAAYTPGDIL</sequence>
<dbReference type="InterPro" id="IPR019468">
    <property type="entry name" value="AdenyloSucc_lyase_C"/>
</dbReference>
<dbReference type="AlphaFoldDB" id="G0HC44"/>
<dbReference type="NCBIfam" id="TIGR00928">
    <property type="entry name" value="purB"/>
    <property type="match status" value="1"/>
</dbReference>
<dbReference type="UniPathway" id="UPA00075">
    <property type="reaction ID" value="UER00336"/>
</dbReference>
<evidence type="ECO:0000313" key="7">
    <source>
        <dbReference type="Proteomes" id="UP000006659"/>
    </source>
</evidence>
<evidence type="ECO:0000256" key="2">
    <source>
        <dbReference type="NCBIfam" id="TIGR00928"/>
    </source>
</evidence>
<dbReference type="GO" id="GO:0004018">
    <property type="term" value="F:N6-(1,2-dicarboxyethyl)AMP AMP-lyase (fumarate-forming) activity"/>
    <property type="evidence" value="ECO:0007669"/>
    <property type="project" value="UniProtKB-UniRule"/>
</dbReference>
<dbReference type="EMBL" id="CP002917">
    <property type="protein sequence ID" value="AEK35899.1"/>
    <property type="molecule type" value="Genomic_DNA"/>
</dbReference>
<dbReference type="STRING" id="858619.CVAR_0549"/>
<dbReference type="PANTHER" id="PTHR43172">
    <property type="entry name" value="ADENYLOSUCCINATE LYASE"/>
    <property type="match status" value="1"/>
</dbReference>
<dbReference type="Proteomes" id="UP000006659">
    <property type="component" value="Chromosome"/>
</dbReference>
<dbReference type="UniPathway" id="UPA00074">
    <property type="reaction ID" value="UER00132"/>
</dbReference>
<dbReference type="InterPro" id="IPR008948">
    <property type="entry name" value="L-Aspartase-like"/>
</dbReference>
<dbReference type="Gene3D" id="1.20.200.10">
    <property type="entry name" value="Fumarase/aspartase (Central domain)"/>
    <property type="match status" value="1"/>
</dbReference>
<dbReference type="InterPro" id="IPR000362">
    <property type="entry name" value="Fumarate_lyase_fam"/>
</dbReference>
<dbReference type="GO" id="GO:0005829">
    <property type="term" value="C:cytosol"/>
    <property type="evidence" value="ECO:0007669"/>
    <property type="project" value="TreeGrafter"/>
</dbReference>
<feature type="domain" description="Adenylosuccinate lyase C-terminal" evidence="5">
    <location>
        <begin position="434"/>
        <end position="519"/>
    </location>
</feature>
<evidence type="ECO:0000256" key="1">
    <source>
        <dbReference type="ARBA" id="ARBA00023239"/>
    </source>
</evidence>
<organism evidence="6 7">
    <name type="scientific">Corynebacterium variabile (strain DSM 44702 / CIP 107183 / JCM 12073 / NCIMB 30131)</name>
    <name type="common">Corynebacterium mooreparkense</name>
    <dbReference type="NCBI Taxonomy" id="858619"/>
    <lineage>
        <taxon>Bacteria</taxon>
        <taxon>Bacillati</taxon>
        <taxon>Actinomycetota</taxon>
        <taxon>Actinomycetes</taxon>
        <taxon>Mycobacteriales</taxon>
        <taxon>Corynebacteriaceae</taxon>
        <taxon>Corynebacterium</taxon>
    </lineage>
</organism>
<gene>
    <name evidence="6" type="primary">purB</name>
    <name evidence="6" type="ordered locus">CVAR_0549</name>
</gene>
<dbReference type="KEGG" id="cva:CVAR_0549"/>
<evidence type="ECO:0000256" key="4">
    <source>
        <dbReference type="SAM" id="MobiDB-lite"/>
    </source>
</evidence>
<dbReference type="SUPFAM" id="SSF48557">
    <property type="entry name" value="L-aspartase-like"/>
    <property type="match status" value="1"/>
</dbReference>
<proteinExistence type="inferred from homology"/>
<dbReference type="GO" id="GO:0070626">
    <property type="term" value="F:(S)-2-(5-amino-1-(5-phospho-D-ribosyl)imidazole-4-carboxamido) succinate lyase (fumarate-forming) activity"/>
    <property type="evidence" value="ECO:0007669"/>
    <property type="project" value="TreeGrafter"/>
</dbReference>
<feature type="compositionally biased region" description="Basic and acidic residues" evidence="4">
    <location>
        <begin position="1"/>
        <end position="17"/>
    </location>
</feature>
<name>G0HC44_CORVD</name>
<dbReference type="InterPro" id="IPR022761">
    <property type="entry name" value="Fumarate_lyase_N"/>
</dbReference>
<comment type="pathway">
    <text evidence="3">Purine metabolism; AMP biosynthesis via de novo pathway; AMP from IMP: step 2/2.</text>
</comment>
<dbReference type="InterPro" id="IPR020557">
    <property type="entry name" value="Fumarate_lyase_CS"/>
</dbReference>
<dbReference type="HOGENOM" id="CLU_030949_1_0_11"/>
<keyword evidence="3" id="KW-0658">Purine biosynthesis</keyword>
<dbReference type="Pfam" id="PF00206">
    <property type="entry name" value="Lyase_1"/>
    <property type="match status" value="1"/>
</dbReference>
<protein>
    <recommendedName>
        <fullName evidence="2 3">Adenylosuccinate lyase</fullName>
        <shortName evidence="3">ASL</shortName>
        <ecNumber evidence="2 3">4.3.2.2</ecNumber>
    </recommendedName>
    <alternativeName>
        <fullName evidence="3">Adenylosuccinase</fullName>
    </alternativeName>
</protein>
<evidence type="ECO:0000256" key="3">
    <source>
        <dbReference type="RuleBase" id="RU361172"/>
    </source>
</evidence>
<dbReference type="InterPro" id="IPR004769">
    <property type="entry name" value="Pur_lyase"/>
</dbReference>
<dbReference type="EC" id="4.3.2.2" evidence="2 3"/>
<dbReference type="Pfam" id="PF10397">
    <property type="entry name" value="ADSL_C"/>
    <property type="match status" value="1"/>
</dbReference>
<reference evidence="6 7" key="1">
    <citation type="journal article" date="2011" name="BMC Genomics">
        <title>Complete genome sequence of Corynebacterium variabile DSM 44702 isolated from the surface of smear-ripened cheeses and insights into cheese ripening and flavor generation.</title>
        <authorList>
            <person name="Schroeder J."/>
            <person name="Maus I."/>
            <person name="Trost E."/>
            <person name="Tauch A."/>
        </authorList>
    </citation>
    <scope>NUCLEOTIDE SEQUENCE [LARGE SCALE GENOMIC DNA]</scope>
    <source>
        <strain evidence="7">DSM 44702 / JCM 12073 / NCIMB 30131</strain>
    </source>
</reference>
<dbReference type="GO" id="GO:0044208">
    <property type="term" value="P:'de novo' AMP biosynthetic process"/>
    <property type="evidence" value="ECO:0007669"/>
    <property type="project" value="UniProtKB-UniPathway"/>
</dbReference>
<evidence type="ECO:0000259" key="5">
    <source>
        <dbReference type="SMART" id="SM00998"/>
    </source>
</evidence>
<keyword evidence="1 3" id="KW-0456">Lyase</keyword>
<dbReference type="GO" id="GO:0006189">
    <property type="term" value="P:'de novo' IMP biosynthetic process"/>
    <property type="evidence" value="ECO:0007669"/>
    <property type="project" value="UniProtKB-UniPathway"/>
</dbReference>
<dbReference type="PANTHER" id="PTHR43172:SF1">
    <property type="entry name" value="ADENYLOSUCCINATE LYASE"/>
    <property type="match status" value="1"/>
</dbReference>
<accession>G0HC44</accession>
<comment type="pathway">
    <text evidence="3">Purine metabolism; IMP biosynthesis via de novo pathway; 5-amino-1-(5-phospho-D-ribosyl)imidazole-4-carboxamide from 5-amino-1-(5-phospho-D-ribosyl)imidazole-4-carboxylate: step 2/2.</text>
</comment>
<dbReference type="Gene3D" id="1.10.40.30">
    <property type="entry name" value="Fumarase/aspartase (C-terminal domain)"/>
    <property type="match status" value="1"/>
</dbReference>
<comment type="catalytic activity">
    <reaction evidence="3">
        <text>(2S)-2-[5-amino-1-(5-phospho-beta-D-ribosyl)imidazole-4-carboxamido]succinate = 5-amino-1-(5-phospho-beta-D-ribosyl)imidazole-4-carboxamide + fumarate</text>
        <dbReference type="Rhea" id="RHEA:23920"/>
        <dbReference type="ChEBI" id="CHEBI:29806"/>
        <dbReference type="ChEBI" id="CHEBI:58443"/>
        <dbReference type="ChEBI" id="CHEBI:58475"/>
        <dbReference type="EC" id="4.3.2.2"/>
    </reaction>
</comment>
<feature type="region of interest" description="Disordered" evidence="4">
    <location>
        <begin position="1"/>
        <end position="23"/>
    </location>
</feature>
<dbReference type="SMART" id="SM00998">
    <property type="entry name" value="ADSL_C"/>
    <property type="match status" value="1"/>
</dbReference>
<dbReference type="eggNOG" id="COG0015">
    <property type="taxonomic scope" value="Bacteria"/>
</dbReference>
<dbReference type="Gene3D" id="1.10.275.60">
    <property type="match status" value="1"/>
</dbReference>